<dbReference type="EMBL" id="JABEQJ010000030">
    <property type="protein sequence ID" value="MBB2162090.1"/>
    <property type="molecule type" value="Genomic_DNA"/>
</dbReference>
<evidence type="ECO:0000313" key="2">
    <source>
        <dbReference type="Proteomes" id="UP000589085"/>
    </source>
</evidence>
<comment type="caution">
    <text evidence="1">The sequence shown here is derived from an EMBL/GenBank/DDBJ whole genome shotgun (WGS) entry which is preliminary data.</text>
</comment>
<proteinExistence type="predicted"/>
<dbReference type="Pfam" id="PF14337">
    <property type="entry name" value="Abi_alpha"/>
    <property type="match status" value="1"/>
</dbReference>
<dbReference type="InterPro" id="IPR025506">
    <property type="entry name" value="Abi_alpha"/>
</dbReference>
<reference evidence="1 2" key="1">
    <citation type="submission" date="2020-04" db="EMBL/GenBank/DDBJ databases">
        <title>Description of novel Gluconacetobacter.</title>
        <authorList>
            <person name="Sombolestani A."/>
        </authorList>
    </citation>
    <scope>NUCLEOTIDE SEQUENCE [LARGE SCALE GENOMIC DNA]</scope>
    <source>
        <strain evidence="1 2">LMG 19747</strain>
    </source>
</reference>
<name>A0A7W4NTA0_9PROT</name>
<gene>
    <name evidence="1" type="ORF">HLH48_18320</name>
</gene>
<dbReference type="AlphaFoldDB" id="A0A7W4NTA0"/>
<organism evidence="1 2">
    <name type="scientific">Gluconacetobacter sacchari</name>
    <dbReference type="NCBI Taxonomy" id="92759"/>
    <lineage>
        <taxon>Bacteria</taxon>
        <taxon>Pseudomonadati</taxon>
        <taxon>Pseudomonadota</taxon>
        <taxon>Alphaproteobacteria</taxon>
        <taxon>Acetobacterales</taxon>
        <taxon>Acetobacteraceae</taxon>
        <taxon>Gluconacetobacter</taxon>
    </lineage>
</organism>
<accession>A0A7W4NTA0</accession>
<protein>
    <recommendedName>
        <fullName evidence="3">DUF4393 domain-containing protein</fullName>
    </recommendedName>
</protein>
<sequence length="223" mass="25340">MSDLTTLDPEAIEHSAKAVGAIVHAVPGLQQALYETVKGFWTDPLIRCNRLKNLRHEFELAEEMIKGQKRVDDLSATLAKEVLEPAMEEDREELQKLWAALIARVMAGQDRRIRTEWFDLIRKFNSIDALVMSTLYEHQSDEAMISVPIDLDDIGQSVEHHTSRHYERADIKLSAESLMDRGCVEYGEDIEDATNSWLRKSYRLTTKGYQIARAVSPPAKAAD</sequence>
<evidence type="ECO:0000313" key="1">
    <source>
        <dbReference type="EMBL" id="MBB2162090.1"/>
    </source>
</evidence>
<evidence type="ECO:0008006" key="3">
    <source>
        <dbReference type="Google" id="ProtNLM"/>
    </source>
</evidence>
<dbReference type="Proteomes" id="UP000589085">
    <property type="component" value="Unassembled WGS sequence"/>
</dbReference>